<dbReference type="InterPro" id="IPR050584">
    <property type="entry name" value="Cholesterol_7-desaturase"/>
</dbReference>
<dbReference type="InterPro" id="IPR017941">
    <property type="entry name" value="Rieske_2Fe-2S"/>
</dbReference>
<dbReference type="PANTHER" id="PTHR21266">
    <property type="entry name" value="IRON-SULFUR DOMAIN CONTAINING PROTEIN"/>
    <property type="match status" value="1"/>
</dbReference>
<dbReference type="GO" id="GO:0004497">
    <property type="term" value="F:monooxygenase activity"/>
    <property type="evidence" value="ECO:0007669"/>
    <property type="project" value="UniProtKB-ARBA"/>
</dbReference>
<comment type="subunit">
    <text evidence="10">Homotrimer. The two-component system 3-ketosteroid-9-alpha-monooxygenase is composed of an oxygenase component KshA and a reductase component KshB.</text>
</comment>
<dbReference type="Gene3D" id="3.90.380.10">
    <property type="entry name" value="Naphthalene 1,2-dioxygenase Alpha Subunit, Chain A, domain 1"/>
    <property type="match status" value="1"/>
</dbReference>
<comment type="cofactor">
    <cofactor evidence="1">
        <name>Fe cation</name>
        <dbReference type="ChEBI" id="CHEBI:24875"/>
    </cofactor>
</comment>
<keyword evidence="6" id="KW-0408">Iron</keyword>
<evidence type="ECO:0000256" key="3">
    <source>
        <dbReference type="ARBA" id="ARBA00022723"/>
    </source>
</evidence>
<dbReference type="GO" id="GO:0008203">
    <property type="term" value="P:cholesterol metabolic process"/>
    <property type="evidence" value="ECO:0007669"/>
    <property type="project" value="InterPro"/>
</dbReference>
<accession>A0A5N5UQQ9</accession>
<keyword evidence="7" id="KW-0411">Iron-sulfur</keyword>
<proteinExistence type="predicted"/>
<keyword evidence="2" id="KW-0001">2Fe-2S</keyword>
<dbReference type="InterPro" id="IPR036922">
    <property type="entry name" value="Rieske_2Fe-2S_sf"/>
</dbReference>
<keyword evidence="8" id="KW-0443">Lipid metabolism</keyword>
<evidence type="ECO:0000313" key="13">
    <source>
        <dbReference type="Proteomes" id="UP000325690"/>
    </source>
</evidence>
<evidence type="ECO:0000313" key="12">
    <source>
        <dbReference type="EMBL" id="KAB7751437.1"/>
    </source>
</evidence>
<evidence type="ECO:0000256" key="9">
    <source>
        <dbReference type="ARBA" id="ARBA00030944"/>
    </source>
</evidence>
<dbReference type="GO" id="GO:0046872">
    <property type="term" value="F:metal ion binding"/>
    <property type="evidence" value="ECO:0007669"/>
    <property type="project" value="UniProtKB-KW"/>
</dbReference>
<evidence type="ECO:0000256" key="1">
    <source>
        <dbReference type="ARBA" id="ARBA00001962"/>
    </source>
</evidence>
<dbReference type="GO" id="GO:0016042">
    <property type="term" value="P:lipid catabolic process"/>
    <property type="evidence" value="ECO:0007669"/>
    <property type="project" value="UniProtKB-KW"/>
</dbReference>
<dbReference type="GO" id="GO:0016705">
    <property type="term" value="F:oxidoreductase activity, acting on paired donors, with incorporation or reduction of molecular oxygen"/>
    <property type="evidence" value="ECO:0007669"/>
    <property type="project" value="UniProtKB-ARBA"/>
</dbReference>
<dbReference type="Pfam" id="PF00355">
    <property type="entry name" value="Rieske"/>
    <property type="match status" value="1"/>
</dbReference>
<dbReference type="Proteomes" id="UP000325690">
    <property type="component" value="Unassembled WGS sequence"/>
</dbReference>
<comment type="caution">
    <text evidence="12">The sequence shown here is derived from an EMBL/GenBank/DDBJ whole genome shotgun (WGS) entry which is preliminary data.</text>
</comment>
<organism evidence="12 13">
    <name type="scientific">Mycolicibacterium phlei DSM 43239 = CCUG 21000</name>
    <dbReference type="NCBI Taxonomy" id="1226750"/>
    <lineage>
        <taxon>Bacteria</taxon>
        <taxon>Bacillati</taxon>
        <taxon>Actinomycetota</taxon>
        <taxon>Actinomycetes</taxon>
        <taxon>Mycobacteriales</taxon>
        <taxon>Mycobacteriaceae</taxon>
        <taxon>Mycolicibacterium</taxon>
    </lineage>
</organism>
<dbReference type="EMBL" id="ANBP01000055">
    <property type="protein sequence ID" value="KAB7751437.1"/>
    <property type="molecule type" value="Genomic_DNA"/>
</dbReference>
<name>A0A5N5UQQ9_MYCPH</name>
<keyword evidence="13" id="KW-1185">Reference proteome</keyword>
<dbReference type="CDD" id="cd03469">
    <property type="entry name" value="Rieske_RO_Alpha_N"/>
    <property type="match status" value="1"/>
</dbReference>
<reference evidence="12 13" key="1">
    <citation type="submission" date="2012-10" db="EMBL/GenBank/DDBJ databases">
        <title>The draft sequence of the Mycobacterium pheli genome.</title>
        <authorList>
            <person name="Pettersson B.M.F."/>
            <person name="Das S."/>
            <person name="Dasgupta S."/>
            <person name="Bhattacharya A."/>
            <person name="Kirsebom L.A."/>
        </authorList>
    </citation>
    <scope>NUCLEOTIDE SEQUENCE [LARGE SCALE GENOMIC DNA]</scope>
    <source>
        <strain evidence="12 13">CCUG 21000</strain>
    </source>
</reference>
<evidence type="ECO:0000256" key="5">
    <source>
        <dbReference type="ARBA" id="ARBA00023002"/>
    </source>
</evidence>
<dbReference type="AlphaFoldDB" id="A0A5N5UQQ9"/>
<dbReference type="PANTHER" id="PTHR21266:SF60">
    <property type="entry name" value="3-KETOSTEROID-9-ALPHA-MONOOXYGENASE, OXYGENASE COMPONENT"/>
    <property type="match status" value="1"/>
</dbReference>
<evidence type="ECO:0000256" key="8">
    <source>
        <dbReference type="ARBA" id="ARBA00023221"/>
    </source>
</evidence>
<evidence type="ECO:0000256" key="2">
    <source>
        <dbReference type="ARBA" id="ARBA00022714"/>
    </source>
</evidence>
<feature type="domain" description="Rieske" evidence="11">
    <location>
        <begin position="13"/>
        <end position="116"/>
    </location>
</feature>
<dbReference type="GeneID" id="74302239"/>
<dbReference type="Gene3D" id="2.102.10.10">
    <property type="entry name" value="Rieske [2Fe-2S] iron-sulphur domain"/>
    <property type="match status" value="1"/>
</dbReference>
<keyword evidence="3" id="KW-0479">Metal-binding</keyword>
<keyword evidence="5" id="KW-0560">Oxidoreductase</keyword>
<evidence type="ECO:0000256" key="7">
    <source>
        <dbReference type="ARBA" id="ARBA00023014"/>
    </source>
</evidence>
<dbReference type="RefSeq" id="WP_003887787.1">
    <property type="nucleotide sequence ID" value="NZ_ANBO01000002.1"/>
</dbReference>
<sequence length="343" mass="38991">MAKPPLSMKPTGWFQVAWSDEVGVGDVHKMTYFGQEMIAWRSETGRVTVMNAYCEHLGAHLGHGGKVVGEVLQCPFHGWQWNSEGRNVCIPYEDRPNRGRRIKTYPVVERNESIYIWHDVHGREPFFDAPDVFASFNDGSSRADYYPQQRLFERGLEMHPQYVLENGVDFAHFKFVHNTPIIPVFTRHDFDQPWSYVDFTITFEGDEQQSIDDVKSGVEAINGGLGIAVTKSWGMVDNRTISAITPVDEYTSDVRFMVYIGRPKGEVRNPERAQAKAAEFGQEVIRQFSQDIEIWAHQRYSDPPALSSSEYAGFTAIRNWAKQFYPDGTGGSAAEVHAARQRG</sequence>
<dbReference type="InterPro" id="IPR045605">
    <property type="entry name" value="KshA-like_C"/>
</dbReference>
<keyword evidence="4" id="KW-0442">Lipid degradation</keyword>
<evidence type="ECO:0000256" key="4">
    <source>
        <dbReference type="ARBA" id="ARBA00022963"/>
    </source>
</evidence>
<keyword evidence="8" id="KW-0753">Steroid metabolism</keyword>
<evidence type="ECO:0000256" key="6">
    <source>
        <dbReference type="ARBA" id="ARBA00023004"/>
    </source>
</evidence>
<dbReference type="PROSITE" id="PS51296">
    <property type="entry name" value="RIESKE"/>
    <property type="match status" value="1"/>
</dbReference>
<evidence type="ECO:0000259" key="11">
    <source>
        <dbReference type="PROSITE" id="PS51296"/>
    </source>
</evidence>
<evidence type="ECO:0000256" key="10">
    <source>
        <dbReference type="ARBA" id="ARBA00046982"/>
    </source>
</evidence>
<protein>
    <recommendedName>
        <fullName evidence="9">Rieske-type oxygenase</fullName>
    </recommendedName>
</protein>
<dbReference type="GO" id="GO:0051537">
    <property type="term" value="F:2 iron, 2 sulfur cluster binding"/>
    <property type="evidence" value="ECO:0007669"/>
    <property type="project" value="UniProtKB-KW"/>
</dbReference>
<dbReference type="Pfam" id="PF19298">
    <property type="entry name" value="KshA_C"/>
    <property type="match status" value="1"/>
</dbReference>
<dbReference type="SUPFAM" id="SSF55961">
    <property type="entry name" value="Bet v1-like"/>
    <property type="match status" value="1"/>
</dbReference>
<gene>
    <name evidence="12" type="ORF">MPHL21000_24860</name>
</gene>
<dbReference type="SUPFAM" id="SSF50022">
    <property type="entry name" value="ISP domain"/>
    <property type="match status" value="1"/>
</dbReference>